<dbReference type="EMBL" id="RCHS01004051">
    <property type="protein sequence ID" value="RMX38109.1"/>
    <property type="molecule type" value="Genomic_DNA"/>
</dbReference>
<dbReference type="EC" id="1.14.14.16" evidence="14"/>
<name>A0A3M6T9V9_POCDA</name>
<protein>
    <recommendedName>
        <fullName evidence="15">Steroid 21-hydroxylase</fullName>
        <ecNumber evidence="14">1.14.14.16</ecNumber>
    </recommendedName>
    <alternativeName>
        <fullName evidence="19">21-OHase</fullName>
    </alternativeName>
    <alternativeName>
        <fullName evidence="16">Cytochrome P-450c21</fullName>
    </alternativeName>
    <alternativeName>
        <fullName evidence="20">Cytochrome P450 21</fullName>
    </alternativeName>
    <alternativeName>
        <fullName evidence="18">Cytochrome P450 XXI</fullName>
    </alternativeName>
    <alternativeName>
        <fullName evidence="17">Cytochrome P450-C21</fullName>
    </alternativeName>
</protein>
<evidence type="ECO:0000313" key="24">
    <source>
        <dbReference type="EMBL" id="RMX38109.1"/>
    </source>
</evidence>
<dbReference type="AlphaFoldDB" id="A0A3M6T9V9"/>
<keyword evidence="25" id="KW-1185">Reference proteome</keyword>
<evidence type="ECO:0000313" key="25">
    <source>
        <dbReference type="Proteomes" id="UP000275408"/>
    </source>
</evidence>
<evidence type="ECO:0000256" key="14">
    <source>
        <dbReference type="ARBA" id="ARBA00044040"/>
    </source>
</evidence>
<sequence length="512" mass="58501">MAPSPLTAIYDFLSLGNVFLLFISLLMLHYFMVLFEFRNMPPGPRFTTIPVLGNLLSLDPSAETLSNIFKSLTKNYGPIFSLKMGSYKFVMASSREAVHEMLVKKSADYAGRPQTYAFYTQTLGGKDIVMGNYGPQWKKQRKLFTAALRQYLLDIPLIERRVATQAEKLVQFMEEQNGKPFNPSDCLMRSVANVICGITFGEGEDTTNPELDRLLKLNADFIANDEDLRLATILEFFSWARYLPLKVYDRVLQPLFEIHDIIRKIFRLRAKEFDPTEPVENLISGLLRAKYETENEPDDEMRDVQLSEDHFVITIEDMFVGGYETTSTTLKWVIALLVRYPEHQKDIQRQLDEVIGAEKSPSLHDRSSLPLVLATVMETLRIGNLLPIALPHVTLTDTTLCGYRVPKDTIVFANTESIHLDPKFWEDPTVFNPYRHLDKDGKLITNQGNFYPFGAGRRVCAGEALAKVELFMFVSWMLQKFTFIADEGHPVNTKGAFVQFPSAYKIRAIKRQ</sequence>
<evidence type="ECO:0000256" key="21">
    <source>
        <dbReference type="PIRSR" id="PIRSR602401-1"/>
    </source>
</evidence>
<keyword evidence="23" id="KW-1133">Transmembrane helix</keyword>
<keyword evidence="11 22" id="KW-0503">Monooxygenase</keyword>
<keyword evidence="7" id="KW-0256">Endoplasmic reticulum</keyword>
<keyword evidence="8" id="KW-0492">Microsome</keyword>
<keyword evidence="12" id="KW-0446">Lipid-binding</keyword>
<comment type="caution">
    <text evidence="24">The sequence shown here is derived from an EMBL/GenBank/DDBJ whole genome shotgun (WGS) entry which is preliminary data.</text>
</comment>
<dbReference type="InterPro" id="IPR001128">
    <property type="entry name" value="Cyt_P450"/>
</dbReference>
<feature type="transmembrane region" description="Helical" evidence="23">
    <location>
        <begin position="12"/>
        <end position="35"/>
    </location>
</feature>
<keyword evidence="23" id="KW-0812">Transmembrane</keyword>
<dbReference type="GO" id="GO:0004509">
    <property type="term" value="F:steroid 21-monooxygenase activity"/>
    <property type="evidence" value="ECO:0007669"/>
    <property type="project" value="UniProtKB-EC"/>
</dbReference>
<evidence type="ECO:0000256" key="7">
    <source>
        <dbReference type="ARBA" id="ARBA00022824"/>
    </source>
</evidence>
<proteinExistence type="inferred from homology"/>
<evidence type="ECO:0000256" key="6">
    <source>
        <dbReference type="ARBA" id="ARBA00022723"/>
    </source>
</evidence>
<dbReference type="GO" id="GO:0020037">
    <property type="term" value="F:heme binding"/>
    <property type="evidence" value="ECO:0007669"/>
    <property type="project" value="InterPro"/>
</dbReference>
<dbReference type="GO" id="GO:0042446">
    <property type="term" value="P:hormone biosynthetic process"/>
    <property type="evidence" value="ECO:0007669"/>
    <property type="project" value="TreeGrafter"/>
</dbReference>
<dbReference type="GO" id="GO:0005506">
    <property type="term" value="F:iron ion binding"/>
    <property type="evidence" value="ECO:0007669"/>
    <property type="project" value="InterPro"/>
</dbReference>
<dbReference type="GO" id="GO:0004508">
    <property type="term" value="F:steroid 17-alpha-monooxygenase activity"/>
    <property type="evidence" value="ECO:0007669"/>
    <property type="project" value="TreeGrafter"/>
</dbReference>
<evidence type="ECO:0000256" key="13">
    <source>
        <dbReference type="ARBA" id="ARBA00023136"/>
    </source>
</evidence>
<reference evidence="24 25" key="1">
    <citation type="journal article" date="2018" name="Sci. Rep.">
        <title>Comparative analysis of the Pocillopora damicornis genome highlights role of immune system in coral evolution.</title>
        <authorList>
            <person name="Cunning R."/>
            <person name="Bay R.A."/>
            <person name="Gillette P."/>
            <person name="Baker A.C."/>
            <person name="Traylor-Knowles N."/>
        </authorList>
    </citation>
    <scope>NUCLEOTIDE SEQUENCE [LARGE SCALE GENOMIC DNA]</scope>
    <source>
        <strain evidence="24">RSMAS</strain>
        <tissue evidence="24">Whole animal</tissue>
    </source>
</reference>
<dbReference type="PROSITE" id="PS00086">
    <property type="entry name" value="CYTOCHROME_P450"/>
    <property type="match status" value="1"/>
</dbReference>
<evidence type="ECO:0000256" key="20">
    <source>
        <dbReference type="ARBA" id="ARBA00044342"/>
    </source>
</evidence>
<comment type="cofactor">
    <cofactor evidence="21">
        <name>heme</name>
        <dbReference type="ChEBI" id="CHEBI:30413"/>
    </cofactor>
</comment>
<dbReference type="GO" id="GO:0042448">
    <property type="term" value="P:progesterone metabolic process"/>
    <property type="evidence" value="ECO:0007669"/>
    <property type="project" value="TreeGrafter"/>
</dbReference>
<dbReference type="PRINTS" id="PR00463">
    <property type="entry name" value="EP450I"/>
</dbReference>
<keyword evidence="13 23" id="KW-0472">Membrane</keyword>
<evidence type="ECO:0000256" key="10">
    <source>
        <dbReference type="ARBA" id="ARBA00023004"/>
    </source>
</evidence>
<evidence type="ECO:0000256" key="5">
    <source>
        <dbReference type="ARBA" id="ARBA00022617"/>
    </source>
</evidence>
<evidence type="ECO:0000256" key="22">
    <source>
        <dbReference type="RuleBase" id="RU000461"/>
    </source>
</evidence>
<dbReference type="OrthoDB" id="3934656at2759"/>
<dbReference type="Proteomes" id="UP000275408">
    <property type="component" value="Unassembled WGS sequence"/>
</dbReference>
<comment type="subcellular location">
    <subcellularLocation>
        <location evidence="1">Endomembrane system</location>
        <topology evidence="1">Peripheral membrane protein</topology>
    </subcellularLocation>
    <subcellularLocation>
        <location evidence="3">Endoplasmic reticulum membrane</location>
    </subcellularLocation>
    <subcellularLocation>
        <location evidence="2">Microsome membrane</location>
    </subcellularLocation>
</comment>
<evidence type="ECO:0000256" key="4">
    <source>
        <dbReference type="ARBA" id="ARBA00010617"/>
    </source>
</evidence>
<dbReference type="FunFam" id="1.10.630.10:FF:000049">
    <property type="entry name" value="steroid 21-hydroxylase isoform X1"/>
    <property type="match status" value="1"/>
</dbReference>
<evidence type="ECO:0000256" key="19">
    <source>
        <dbReference type="ARBA" id="ARBA00044304"/>
    </source>
</evidence>
<dbReference type="GO" id="GO:0008289">
    <property type="term" value="F:lipid binding"/>
    <property type="evidence" value="ECO:0007669"/>
    <property type="project" value="UniProtKB-KW"/>
</dbReference>
<dbReference type="PRINTS" id="PR00385">
    <property type="entry name" value="P450"/>
</dbReference>
<evidence type="ECO:0000256" key="16">
    <source>
        <dbReference type="ARBA" id="ARBA00044217"/>
    </source>
</evidence>
<dbReference type="InterPro" id="IPR036396">
    <property type="entry name" value="Cyt_P450_sf"/>
</dbReference>
<dbReference type="PANTHER" id="PTHR24289:SF1">
    <property type="entry name" value="STEROID 17-ALPHA-HYDROXYLASE_17,20 LYASE"/>
    <property type="match status" value="1"/>
</dbReference>
<evidence type="ECO:0000256" key="2">
    <source>
        <dbReference type="ARBA" id="ARBA00004524"/>
    </source>
</evidence>
<keyword evidence="6 21" id="KW-0479">Metal-binding</keyword>
<keyword evidence="9 22" id="KW-0560">Oxidoreductase</keyword>
<evidence type="ECO:0000256" key="17">
    <source>
        <dbReference type="ARBA" id="ARBA00044265"/>
    </source>
</evidence>
<gene>
    <name evidence="24" type="ORF">pdam_00003059</name>
</gene>
<dbReference type="Gene3D" id="1.10.630.10">
    <property type="entry name" value="Cytochrome P450"/>
    <property type="match status" value="1"/>
</dbReference>
<feature type="binding site" description="axial binding residue" evidence="21">
    <location>
        <position position="460"/>
    </location>
    <ligand>
        <name>heme</name>
        <dbReference type="ChEBI" id="CHEBI:30413"/>
    </ligand>
    <ligandPart>
        <name>Fe</name>
        <dbReference type="ChEBI" id="CHEBI:18248"/>
    </ligandPart>
</feature>
<accession>A0A3M6T9V9</accession>
<keyword evidence="5 21" id="KW-0349">Heme</keyword>
<evidence type="ECO:0000256" key="12">
    <source>
        <dbReference type="ARBA" id="ARBA00023121"/>
    </source>
</evidence>
<evidence type="ECO:0000256" key="9">
    <source>
        <dbReference type="ARBA" id="ARBA00023002"/>
    </source>
</evidence>
<evidence type="ECO:0000256" key="18">
    <source>
        <dbReference type="ARBA" id="ARBA00044282"/>
    </source>
</evidence>
<dbReference type="PANTHER" id="PTHR24289">
    <property type="entry name" value="STEROID 17-ALPHA-HYDROXYLASE/17,20 LYASE"/>
    <property type="match status" value="1"/>
</dbReference>
<dbReference type="SUPFAM" id="SSF48264">
    <property type="entry name" value="Cytochrome P450"/>
    <property type="match status" value="1"/>
</dbReference>
<evidence type="ECO:0000256" key="15">
    <source>
        <dbReference type="ARBA" id="ARBA00044116"/>
    </source>
</evidence>
<dbReference type="InterPro" id="IPR017972">
    <property type="entry name" value="Cyt_P450_CS"/>
</dbReference>
<comment type="similarity">
    <text evidence="4 22">Belongs to the cytochrome P450 family.</text>
</comment>
<dbReference type="InterPro" id="IPR002401">
    <property type="entry name" value="Cyt_P450_E_grp-I"/>
</dbReference>
<evidence type="ECO:0000256" key="23">
    <source>
        <dbReference type="SAM" id="Phobius"/>
    </source>
</evidence>
<dbReference type="GO" id="GO:0008610">
    <property type="term" value="P:lipid biosynthetic process"/>
    <property type="evidence" value="ECO:0007669"/>
    <property type="project" value="UniProtKB-ARBA"/>
</dbReference>
<evidence type="ECO:0000256" key="8">
    <source>
        <dbReference type="ARBA" id="ARBA00022848"/>
    </source>
</evidence>
<organism evidence="24 25">
    <name type="scientific">Pocillopora damicornis</name>
    <name type="common">Cauliflower coral</name>
    <name type="synonym">Millepora damicornis</name>
    <dbReference type="NCBI Taxonomy" id="46731"/>
    <lineage>
        <taxon>Eukaryota</taxon>
        <taxon>Metazoa</taxon>
        <taxon>Cnidaria</taxon>
        <taxon>Anthozoa</taxon>
        <taxon>Hexacorallia</taxon>
        <taxon>Scleractinia</taxon>
        <taxon>Astrocoeniina</taxon>
        <taxon>Pocilloporidae</taxon>
        <taxon>Pocillopora</taxon>
    </lineage>
</organism>
<dbReference type="GO" id="GO:0005789">
    <property type="term" value="C:endoplasmic reticulum membrane"/>
    <property type="evidence" value="ECO:0007669"/>
    <property type="project" value="UniProtKB-SubCell"/>
</dbReference>
<keyword evidence="10 21" id="KW-0408">Iron</keyword>
<evidence type="ECO:0000256" key="3">
    <source>
        <dbReference type="ARBA" id="ARBA00004586"/>
    </source>
</evidence>
<dbReference type="Pfam" id="PF00067">
    <property type="entry name" value="p450"/>
    <property type="match status" value="1"/>
</dbReference>
<dbReference type="OMA" id="VGHERRM"/>
<dbReference type="STRING" id="46731.A0A3M6T9V9"/>
<evidence type="ECO:0000256" key="11">
    <source>
        <dbReference type="ARBA" id="ARBA00023033"/>
    </source>
</evidence>
<evidence type="ECO:0000256" key="1">
    <source>
        <dbReference type="ARBA" id="ARBA00004184"/>
    </source>
</evidence>